<feature type="chain" id="PRO_5002347251" description="Autophagy protein 5" evidence="24">
    <location>
        <begin position="20"/>
        <end position="872"/>
    </location>
</feature>
<evidence type="ECO:0000256" key="15">
    <source>
        <dbReference type="ARBA" id="ARBA00023006"/>
    </source>
</evidence>
<dbReference type="GO" id="GO:0019776">
    <property type="term" value="F:Atg8-family ligase activity"/>
    <property type="evidence" value="ECO:0007669"/>
    <property type="project" value="TreeGrafter"/>
</dbReference>
<dbReference type="InterPro" id="IPR048940">
    <property type="entry name" value="ATG5_HBR"/>
</dbReference>
<sequence length="872" mass="97007">MPRLRLPLLLLLPITLTLFLLFPSSPPSPPPPPLPCGAAPSDATAGRWIPTPKPSPPPLYSPTCPFHRNAWNCLRNGRPPVAALSWAPNRCAGGVVPRIDAAAFLAAARGRRIGLVGDSLSENLVVALLCALRSADSGARKWKRRGAWRGGYFPRDDVIVAYHRAVLLAKYTWQPVENSKELHKDGIKGTYRVDVDIPADEWVNVTKFYDVLIFNTGHWWGLDKFPKETPLVFYRGGKPIEPPLDICDGLKVVLKSMASYIKKEVPRKTLKLWRTQSPRHFYGGEWDRNGSCVSDRLLQENELDSWFDPRFGGVNKEARLVNSAIQEALIGTDIQLLNLTYMSEFRADAHPAIWLGKKDAVAVWGQDCMHWCLPGVPDTWVDILAARILHYIKQANGVILSIHKSGLQSFSDKLLLQSSIKKLISIYSQIRLVRISMKDWTVDVLPPDSSNVPKRDSMRKKASESDSLVKQAKAERLGGGGSPPTGEIFPAAAAAAMAAARGDEEEWAAEAAGRVWGGAVPLQVDLHHADVTTLPPPPPFLTLGPRIGYLPLLVPIIKAHFSSTLPPGIDTVWFEYKGLPLKWYIPIGVLYDLLCADPERPWNLTVHFRRYPAEILTPCDGEDSVKWSYMNSLKEAAFIITGNSKNVMNMSQADQGALWQSVMKGNLDGYMNISNRLKLGPFEEDCLLRTSSVEGQQGSDEPESPGSGKPCRVPVRLYVRSVEEDLYDLEDAMPVGDWESISYINRPFEVRKEEGRSYITLEHALNMLLPEFFSSKASHTPDDSEDAQTLDSSPDDGDANLRSFEKVESASSSWQEADVANKGKVKLVRVQGVELDMDIPFLWVANNLKNPECYLHICVYVGTRKQQPKDGR</sequence>
<evidence type="ECO:0000256" key="9">
    <source>
        <dbReference type="ARBA" id="ARBA00022679"/>
    </source>
</evidence>
<dbReference type="Gene3D" id="3.10.20.90">
    <property type="entry name" value="Phosphatidylinositol 3-kinase Catalytic Subunit, Chain A, domain 1"/>
    <property type="match status" value="1"/>
</dbReference>
<dbReference type="InterPro" id="IPR007239">
    <property type="entry name" value="Atg5"/>
</dbReference>
<accession>A0A0D9VBD8</accession>
<evidence type="ECO:0000256" key="1">
    <source>
        <dbReference type="ARBA" id="ARBA00004323"/>
    </source>
</evidence>
<dbReference type="GO" id="GO:0044233">
    <property type="term" value="C:mitochondria-associated endoplasmic reticulum membrane contact site"/>
    <property type="evidence" value="ECO:0007669"/>
    <property type="project" value="TreeGrafter"/>
</dbReference>
<evidence type="ECO:0000256" key="23">
    <source>
        <dbReference type="SAM" id="MobiDB-lite"/>
    </source>
</evidence>
<dbReference type="FunFam" id="3.10.20.90:FF:000370">
    <property type="entry name" value="Autophagy protein 5"/>
    <property type="match status" value="1"/>
</dbReference>
<dbReference type="InterPro" id="IPR042527">
    <property type="entry name" value="Atg5_UblA_dom_sf"/>
</dbReference>
<comment type="similarity">
    <text evidence="3 22">Belongs to the ATG5 family.</text>
</comment>
<protein>
    <recommendedName>
        <fullName evidence="5 22">Autophagy protein 5</fullName>
    </recommendedName>
</protein>
<evidence type="ECO:0000256" key="10">
    <source>
        <dbReference type="ARBA" id="ARBA00022692"/>
    </source>
</evidence>
<feature type="domain" description="Trichome birefringence-like C-terminal" evidence="26">
    <location>
        <begin position="96"/>
        <end position="386"/>
    </location>
</feature>
<keyword evidence="16" id="KW-0333">Golgi apparatus</keyword>
<reference evidence="30" key="3">
    <citation type="submission" date="2015-04" db="UniProtKB">
        <authorList>
            <consortium name="EnsemblPlants"/>
        </authorList>
    </citation>
    <scope>IDENTIFICATION</scope>
</reference>
<evidence type="ECO:0000256" key="19">
    <source>
        <dbReference type="ARBA" id="ARBA00023180"/>
    </source>
</evidence>
<dbReference type="InterPro" id="IPR048939">
    <property type="entry name" value="ATG5_UblA"/>
</dbReference>
<dbReference type="InterPro" id="IPR042526">
    <property type="entry name" value="Atg5_HR"/>
</dbReference>
<dbReference type="Pfam" id="PF14416">
    <property type="entry name" value="PMR5N"/>
    <property type="match status" value="1"/>
</dbReference>
<keyword evidence="11 22" id="KW-0832">Ubl conjugation</keyword>
<dbReference type="Pfam" id="PF20638">
    <property type="entry name" value="ATG5_UblA"/>
    <property type="match status" value="1"/>
</dbReference>
<keyword evidence="31" id="KW-1185">Reference proteome</keyword>
<dbReference type="Gramene" id="LPERR02G01130.1">
    <property type="protein sequence ID" value="LPERR02G01130.1"/>
    <property type="gene ID" value="LPERR02G01130"/>
</dbReference>
<keyword evidence="24" id="KW-0732">Signal</keyword>
<organism evidence="30 31">
    <name type="scientific">Leersia perrieri</name>
    <dbReference type="NCBI Taxonomy" id="77586"/>
    <lineage>
        <taxon>Eukaryota</taxon>
        <taxon>Viridiplantae</taxon>
        <taxon>Streptophyta</taxon>
        <taxon>Embryophyta</taxon>
        <taxon>Tracheophyta</taxon>
        <taxon>Spermatophyta</taxon>
        <taxon>Magnoliopsida</taxon>
        <taxon>Liliopsida</taxon>
        <taxon>Poales</taxon>
        <taxon>Poaceae</taxon>
        <taxon>BOP clade</taxon>
        <taxon>Oryzoideae</taxon>
        <taxon>Oryzeae</taxon>
        <taxon>Oryzinae</taxon>
        <taxon>Leersia</taxon>
    </lineage>
</organism>
<comment type="similarity">
    <text evidence="4">Belongs to the PC-esterase family. TBL subfamily.</text>
</comment>
<keyword evidence="17" id="KW-0472">Membrane</keyword>
<dbReference type="Pfam" id="PF04106">
    <property type="entry name" value="ATG5_UblB"/>
    <property type="match status" value="1"/>
</dbReference>
<dbReference type="GO" id="GO:0034274">
    <property type="term" value="C:Atg12-Atg5-Atg16 complex"/>
    <property type="evidence" value="ECO:0007669"/>
    <property type="project" value="TreeGrafter"/>
</dbReference>
<evidence type="ECO:0000256" key="3">
    <source>
        <dbReference type="ARBA" id="ARBA00006910"/>
    </source>
</evidence>
<dbReference type="GO" id="GO:0000139">
    <property type="term" value="C:Golgi membrane"/>
    <property type="evidence" value="ECO:0007669"/>
    <property type="project" value="UniProtKB-SubCell"/>
</dbReference>
<keyword evidence="15 22" id="KW-0072">Autophagy</keyword>
<evidence type="ECO:0000256" key="8">
    <source>
        <dbReference type="ARBA" id="ARBA00022499"/>
    </source>
</evidence>
<feature type="domain" description="Autophagy protein ATG5 UblB" evidence="25">
    <location>
        <begin position="712"/>
        <end position="859"/>
    </location>
</feature>
<dbReference type="InterPro" id="IPR026057">
    <property type="entry name" value="TBL_C"/>
</dbReference>
<keyword evidence="18" id="KW-1015">Disulfide bond</keyword>
<comment type="function">
    <text evidence="20">Required for autophagy. Conjugation to ATG12 is essential for plant nutrient recycling.</text>
</comment>
<keyword evidence="8 22" id="KW-1017">Isopeptide bond</keyword>
<evidence type="ECO:0000259" key="29">
    <source>
        <dbReference type="Pfam" id="PF20638"/>
    </source>
</evidence>
<dbReference type="Proteomes" id="UP000032180">
    <property type="component" value="Chromosome 2"/>
</dbReference>
<reference evidence="30 31" key="1">
    <citation type="submission" date="2012-08" db="EMBL/GenBank/DDBJ databases">
        <title>Oryza genome evolution.</title>
        <authorList>
            <person name="Wing R.A."/>
        </authorList>
    </citation>
    <scope>NUCLEOTIDE SEQUENCE</scope>
</reference>
<dbReference type="Gene3D" id="1.10.246.190">
    <property type="entry name" value="Autophagy protein Apg5, helix rich domain"/>
    <property type="match status" value="1"/>
</dbReference>
<dbReference type="GO" id="GO:0006995">
    <property type="term" value="P:cellular response to nitrogen starvation"/>
    <property type="evidence" value="ECO:0007669"/>
    <property type="project" value="TreeGrafter"/>
</dbReference>
<feature type="region of interest" description="Disordered" evidence="23">
    <location>
        <begin position="776"/>
        <end position="799"/>
    </location>
</feature>
<dbReference type="GO" id="GO:1990538">
    <property type="term" value="F:xylan O-acetyltransferase activity"/>
    <property type="evidence" value="ECO:0007669"/>
    <property type="project" value="UniProtKB-ARBA"/>
</dbReference>
<feature type="signal peptide" evidence="24">
    <location>
        <begin position="1"/>
        <end position="19"/>
    </location>
</feature>
<name>A0A0D9VBD8_9ORYZ</name>
<dbReference type="eggNOG" id="KOG2976">
    <property type="taxonomic scope" value="Eukaryota"/>
</dbReference>
<evidence type="ECO:0000259" key="25">
    <source>
        <dbReference type="Pfam" id="PF04106"/>
    </source>
</evidence>
<dbReference type="STRING" id="77586.A0A0D9VBD8"/>
<evidence type="ECO:0000313" key="31">
    <source>
        <dbReference type="Proteomes" id="UP000032180"/>
    </source>
</evidence>
<dbReference type="GO" id="GO:0034727">
    <property type="term" value="P:piecemeal microautophagy of the nucleus"/>
    <property type="evidence" value="ECO:0007669"/>
    <property type="project" value="TreeGrafter"/>
</dbReference>
<reference evidence="31" key="2">
    <citation type="submission" date="2013-12" db="EMBL/GenBank/DDBJ databases">
        <authorList>
            <person name="Yu Y."/>
            <person name="Lee S."/>
            <person name="de Baynast K."/>
            <person name="Wissotski M."/>
            <person name="Liu L."/>
            <person name="Talag J."/>
            <person name="Goicoechea J."/>
            <person name="Angelova A."/>
            <person name="Jetty R."/>
            <person name="Kudrna D."/>
            <person name="Golser W."/>
            <person name="Rivera L."/>
            <person name="Zhang J."/>
            <person name="Wing R."/>
        </authorList>
    </citation>
    <scope>NUCLEOTIDE SEQUENCE</scope>
</reference>
<keyword evidence="14" id="KW-1133">Transmembrane helix</keyword>
<evidence type="ECO:0000256" key="16">
    <source>
        <dbReference type="ARBA" id="ARBA00023034"/>
    </source>
</evidence>
<evidence type="ECO:0000256" key="17">
    <source>
        <dbReference type="ARBA" id="ARBA00023136"/>
    </source>
</evidence>
<feature type="region of interest" description="Disordered" evidence="23">
    <location>
        <begin position="446"/>
        <end position="483"/>
    </location>
</feature>
<keyword evidence="12" id="KW-0653">Protein transport</keyword>
<dbReference type="Gene3D" id="3.10.20.620">
    <property type="match status" value="1"/>
</dbReference>
<evidence type="ECO:0000256" key="14">
    <source>
        <dbReference type="ARBA" id="ARBA00022989"/>
    </source>
</evidence>
<dbReference type="InterPro" id="IPR048318">
    <property type="entry name" value="ATG5_UblB"/>
</dbReference>
<comment type="subcellular location">
    <subcellularLocation>
        <location evidence="2 22">Cytoplasm</location>
    </subcellularLocation>
    <subcellularLocation>
        <location evidence="1">Golgi apparatus membrane</location>
        <topology evidence="1">Single-pass type II membrane protein</topology>
    </subcellularLocation>
</comment>
<feature type="domain" description="Trichome birefringence-like N-terminal" evidence="27">
    <location>
        <begin position="42"/>
        <end position="91"/>
    </location>
</feature>
<dbReference type="AlphaFoldDB" id="A0A0D9VBD8"/>
<keyword evidence="19" id="KW-0325">Glycoprotein</keyword>
<dbReference type="EnsemblPlants" id="LPERR02G01130.1">
    <property type="protein sequence ID" value="LPERR02G01130.1"/>
    <property type="gene ID" value="LPERR02G01130"/>
</dbReference>
<evidence type="ECO:0000256" key="5">
    <source>
        <dbReference type="ARBA" id="ARBA00015616"/>
    </source>
</evidence>
<feature type="region of interest" description="Disordered" evidence="23">
    <location>
        <begin position="691"/>
        <end position="711"/>
    </location>
</feature>
<dbReference type="InterPro" id="IPR025846">
    <property type="entry name" value="TBL_N"/>
</dbReference>
<evidence type="ECO:0000256" key="7">
    <source>
        <dbReference type="ARBA" id="ARBA00022490"/>
    </source>
</evidence>
<keyword evidence="7 22" id="KW-0963">Cytoplasm</keyword>
<dbReference type="Pfam" id="PF20637">
    <property type="entry name" value="ATG5_HBR"/>
    <property type="match status" value="1"/>
</dbReference>
<keyword evidence="13" id="KW-0735">Signal-anchor</keyword>
<feature type="compositionally biased region" description="Basic and acidic residues" evidence="23">
    <location>
        <begin position="453"/>
        <end position="464"/>
    </location>
</feature>
<evidence type="ECO:0000259" key="26">
    <source>
        <dbReference type="Pfam" id="PF13839"/>
    </source>
</evidence>
<evidence type="ECO:0000256" key="11">
    <source>
        <dbReference type="ARBA" id="ARBA00022843"/>
    </source>
</evidence>
<feature type="compositionally biased region" description="Acidic residues" evidence="23">
    <location>
        <begin position="783"/>
        <end position="798"/>
    </location>
</feature>
<dbReference type="HOGENOM" id="CLU_329390_0_0_1"/>
<evidence type="ECO:0000256" key="2">
    <source>
        <dbReference type="ARBA" id="ARBA00004496"/>
    </source>
</evidence>
<evidence type="ECO:0000256" key="20">
    <source>
        <dbReference type="ARBA" id="ARBA00059504"/>
    </source>
</evidence>
<proteinExistence type="inferred from homology"/>
<evidence type="ECO:0000256" key="12">
    <source>
        <dbReference type="ARBA" id="ARBA00022927"/>
    </source>
</evidence>
<evidence type="ECO:0000256" key="6">
    <source>
        <dbReference type="ARBA" id="ARBA00022448"/>
    </source>
</evidence>
<evidence type="ECO:0000256" key="18">
    <source>
        <dbReference type="ARBA" id="ARBA00023157"/>
    </source>
</evidence>
<evidence type="ECO:0000256" key="24">
    <source>
        <dbReference type="SAM" id="SignalP"/>
    </source>
</evidence>
<dbReference type="GO" id="GO:0000422">
    <property type="term" value="P:autophagy of mitochondrion"/>
    <property type="evidence" value="ECO:0007669"/>
    <property type="project" value="TreeGrafter"/>
</dbReference>
<comment type="subunit">
    <text evidence="21">Conjugated to ATG12.</text>
</comment>
<dbReference type="FunFam" id="1.10.246.190:FF:000002">
    <property type="entry name" value="Autophagy protein 5"/>
    <property type="match status" value="1"/>
</dbReference>
<keyword evidence="9" id="KW-0808">Transferase</keyword>
<dbReference type="GO" id="GO:0015031">
    <property type="term" value="P:protein transport"/>
    <property type="evidence" value="ECO:0007669"/>
    <property type="project" value="UniProtKB-KW"/>
</dbReference>
<evidence type="ECO:0000256" key="13">
    <source>
        <dbReference type="ARBA" id="ARBA00022968"/>
    </source>
</evidence>
<dbReference type="FunFam" id="3.10.20.620:FF:000002">
    <property type="entry name" value="Autophagy protein 5"/>
    <property type="match status" value="1"/>
</dbReference>
<feature type="domain" description="Autophagy protein ATG5 UblA" evidence="29">
    <location>
        <begin position="515"/>
        <end position="608"/>
    </location>
</feature>
<feature type="domain" description="Autophagy protein ATG5 alpha-helical bundle region" evidence="28">
    <location>
        <begin position="622"/>
        <end position="678"/>
    </location>
</feature>
<comment type="subunit">
    <text evidence="22">Conjugated with ATG12.</text>
</comment>
<evidence type="ECO:0000256" key="21">
    <source>
        <dbReference type="ARBA" id="ARBA00063412"/>
    </source>
</evidence>
<dbReference type="Pfam" id="PF13839">
    <property type="entry name" value="PC-Esterase"/>
    <property type="match status" value="1"/>
</dbReference>
<keyword evidence="6 22" id="KW-0813">Transport</keyword>
<dbReference type="GO" id="GO:0034045">
    <property type="term" value="C:phagophore assembly site membrane"/>
    <property type="evidence" value="ECO:0007669"/>
    <property type="project" value="TreeGrafter"/>
</dbReference>
<evidence type="ECO:0000259" key="28">
    <source>
        <dbReference type="Pfam" id="PF20637"/>
    </source>
</evidence>
<evidence type="ECO:0000313" key="30">
    <source>
        <dbReference type="EnsemblPlants" id="LPERR02G01130.1"/>
    </source>
</evidence>
<dbReference type="PANTHER" id="PTHR13040:SF2">
    <property type="entry name" value="AUTOPHAGY PROTEIN 5"/>
    <property type="match status" value="1"/>
</dbReference>
<keyword evidence="10" id="KW-0812">Transmembrane</keyword>
<evidence type="ECO:0000256" key="4">
    <source>
        <dbReference type="ARBA" id="ARBA00007727"/>
    </source>
</evidence>
<evidence type="ECO:0000259" key="27">
    <source>
        <dbReference type="Pfam" id="PF14416"/>
    </source>
</evidence>
<evidence type="ECO:0000256" key="22">
    <source>
        <dbReference type="RuleBase" id="RU361202"/>
    </source>
</evidence>
<dbReference type="PANTHER" id="PTHR13040">
    <property type="entry name" value="AUTOPHAGY PROTEIN 5"/>
    <property type="match status" value="1"/>
</dbReference>
<dbReference type="GO" id="GO:0005776">
    <property type="term" value="C:autophagosome"/>
    <property type="evidence" value="ECO:0007669"/>
    <property type="project" value="TreeGrafter"/>
</dbReference>
<dbReference type="GO" id="GO:0061908">
    <property type="term" value="C:phagophore"/>
    <property type="evidence" value="ECO:0007669"/>
    <property type="project" value="TreeGrafter"/>
</dbReference>